<protein>
    <submittedName>
        <fullName evidence="3">Ig-like domain-containing protein</fullName>
    </submittedName>
</protein>
<evidence type="ECO:0000313" key="2">
    <source>
        <dbReference type="Proteomes" id="UP000270296"/>
    </source>
</evidence>
<reference evidence="1 2" key="2">
    <citation type="submission" date="2018-11" db="EMBL/GenBank/DDBJ databases">
        <authorList>
            <consortium name="Pathogen Informatics"/>
        </authorList>
    </citation>
    <scope>NUCLEOTIDE SEQUENCE [LARGE SCALE GENOMIC DNA]</scope>
</reference>
<dbReference type="WBParaSite" id="SBAD_0000707901-mRNA-1">
    <property type="protein sequence ID" value="SBAD_0000707901-mRNA-1"/>
    <property type="gene ID" value="SBAD_0000707901"/>
</dbReference>
<evidence type="ECO:0000313" key="3">
    <source>
        <dbReference type="WBParaSite" id="SBAD_0000707901-mRNA-1"/>
    </source>
</evidence>
<evidence type="ECO:0000313" key="1">
    <source>
        <dbReference type="EMBL" id="VDP10887.1"/>
    </source>
</evidence>
<dbReference type="EMBL" id="UZAM01010068">
    <property type="protein sequence ID" value="VDP10887.1"/>
    <property type="molecule type" value="Genomic_DNA"/>
</dbReference>
<dbReference type="Proteomes" id="UP000270296">
    <property type="component" value="Unassembled WGS sequence"/>
</dbReference>
<name>A0A183IT69_9BILA</name>
<sequence>MLNLSGTEFFGVLLAANERFSGDRSVLNGLRMGRRFADNRALNLLPFQLPRNTEIRLKCIIRGRTPKIEYLIKAPVILGTKITAAIIRFLRTGFVGKFCRPGSRSAVLWSKLEPSSDVPVSTAWFLRTFKAQVTNLRRPIRNF</sequence>
<accession>A0A183IT69</accession>
<gene>
    <name evidence="1" type="ORF">SBAD_LOCUS6815</name>
</gene>
<dbReference type="AlphaFoldDB" id="A0A183IT69"/>
<proteinExistence type="predicted"/>
<keyword evidence="2" id="KW-1185">Reference proteome</keyword>
<reference evidence="3" key="1">
    <citation type="submission" date="2016-06" db="UniProtKB">
        <authorList>
            <consortium name="WormBaseParasite"/>
        </authorList>
    </citation>
    <scope>IDENTIFICATION</scope>
</reference>
<organism evidence="3">
    <name type="scientific">Soboliphyme baturini</name>
    <dbReference type="NCBI Taxonomy" id="241478"/>
    <lineage>
        <taxon>Eukaryota</taxon>
        <taxon>Metazoa</taxon>
        <taxon>Ecdysozoa</taxon>
        <taxon>Nematoda</taxon>
        <taxon>Enoplea</taxon>
        <taxon>Dorylaimia</taxon>
        <taxon>Dioctophymatida</taxon>
        <taxon>Dioctophymatoidea</taxon>
        <taxon>Soboliphymatidae</taxon>
        <taxon>Soboliphyme</taxon>
    </lineage>
</organism>